<organism evidence="1 2">
    <name type="scientific">Phytomonospora endophytica</name>
    <dbReference type="NCBI Taxonomy" id="714109"/>
    <lineage>
        <taxon>Bacteria</taxon>
        <taxon>Bacillati</taxon>
        <taxon>Actinomycetota</taxon>
        <taxon>Actinomycetes</taxon>
        <taxon>Micromonosporales</taxon>
        <taxon>Micromonosporaceae</taxon>
        <taxon>Phytomonospora</taxon>
    </lineage>
</organism>
<protein>
    <recommendedName>
        <fullName evidence="3">PIN domain-containing protein</fullName>
    </recommendedName>
</protein>
<dbReference type="EMBL" id="JACHGT010000006">
    <property type="protein sequence ID" value="MBB6035149.1"/>
    <property type="molecule type" value="Genomic_DNA"/>
</dbReference>
<dbReference type="Proteomes" id="UP000548476">
    <property type="component" value="Unassembled WGS sequence"/>
</dbReference>
<reference evidence="1 2" key="1">
    <citation type="submission" date="2020-08" db="EMBL/GenBank/DDBJ databases">
        <title>Genomic Encyclopedia of Type Strains, Phase IV (KMG-IV): sequencing the most valuable type-strain genomes for metagenomic binning, comparative biology and taxonomic classification.</title>
        <authorList>
            <person name="Goeker M."/>
        </authorList>
    </citation>
    <scope>NUCLEOTIDE SEQUENCE [LARGE SCALE GENOMIC DNA]</scope>
    <source>
        <strain evidence="1 2">YIM 65646</strain>
    </source>
</reference>
<dbReference type="AlphaFoldDB" id="A0A841FRH4"/>
<evidence type="ECO:0008006" key="3">
    <source>
        <dbReference type="Google" id="ProtNLM"/>
    </source>
</evidence>
<comment type="caution">
    <text evidence="1">The sequence shown here is derived from an EMBL/GenBank/DDBJ whole genome shotgun (WGS) entry which is preliminary data.</text>
</comment>
<keyword evidence="2" id="KW-1185">Reference proteome</keyword>
<accession>A0A841FRH4</accession>
<name>A0A841FRH4_9ACTN</name>
<gene>
    <name evidence="1" type="ORF">HNR73_003006</name>
</gene>
<sequence>MSGRAEQLAEFLSTCERMFIPPAEPYFAWARERLPAGSAGRVLDHTVFDGFIKGTSWHVRAMIMTAARLDVPLVVPASAAMIAWSRRGTAGGVWAMRMLLDLPLVEMDVLDAESAFGAARLPAIRDDVLTDFATAHVVHVARTRGWPVVTTDATDIRRIARDVAVDECPGNTR</sequence>
<evidence type="ECO:0000313" key="1">
    <source>
        <dbReference type="EMBL" id="MBB6035149.1"/>
    </source>
</evidence>
<dbReference type="RefSeq" id="WP_184788016.1">
    <property type="nucleotide sequence ID" value="NZ_BONT01000007.1"/>
</dbReference>
<proteinExistence type="predicted"/>
<evidence type="ECO:0000313" key="2">
    <source>
        <dbReference type="Proteomes" id="UP000548476"/>
    </source>
</evidence>